<dbReference type="PANTHER" id="PTHR33912:SF10">
    <property type="entry name" value="GENOME ASSEMBLY, CHROMOSOME: A10"/>
    <property type="match status" value="1"/>
</dbReference>
<dbReference type="GO" id="GO:0005737">
    <property type="term" value="C:cytoplasm"/>
    <property type="evidence" value="ECO:0007669"/>
    <property type="project" value="TreeGrafter"/>
</dbReference>
<proteinExistence type="predicted"/>
<dbReference type="InterPro" id="IPR040381">
    <property type="entry name" value="At4g14450-like"/>
</dbReference>
<feature type="compositionally biased region" description="Basic and acidic residues" evidence="1">
    <location>
        <begin position="58"/>
        <end position="73"/>
    </location>
</feature>
<sequence>MSSTARNFPGSSGNRKSSRLQRRAPPPLKINPSEATWKVAIPLLSPTESPPSKPPAVMKREEQRWGKEAEKPPVFKKWQHPAAPFYYQPAPSSNQPFAWPN</sequence>
<comment type="caution">
    <text evidence="2">The sequence shown here is derived from an EMBL/GenBank/DDBJ whole genome shotgun (WGS) entry which is preliminary data.</text>
</comment>
<reference evidence="2" key="1">
    <citation type="submission" date="2019-07" db="EMBL/GenBank/DDBJ databases">
        <authorList>
            <person name="Dittberner H."/>
        </authorList>
    </citation>
    <scope>NUCLEOTIDE SEQUENCE [LARGE SCALE GENOMIC DNA]</scope>
</reference>
<feature type="compositionally biased region" description="Polar residues" evidence="1">
    <location>
        <begin position="1"/>
        <end position="15"/>
    </location>
</feature>
<dbReference type="GO" id="GO:0005634">
    <property type="term" value="C:nucleus"/>
    <property type="evidence" value="ECO:0007669"/>
    <property type="project" value="TreeGrafter"/>
</dbReference>
<organism evidence="2 3">
    <name type="scientific">Arabis nemorensis</name>
    <dbReference type="NCBI Taxonomy" id="586526"/>
    <lineage>
        <taxon>Eukaryota</taxon>
        <taxon>Viridiplantae</taxon>
        <taxon>Streptophyta</taxon>
        <taxon>Embryophyta</taxon>
        <taxon>Tracheophyta</taxon>
        <taxon>Spermatophyta</taxon>
        <taxon>Magnoliopsida</taxon>
        <taxon>eudicotyledons</taxon>
        <taxon>Gunneridae</taxon>
        <taxon>Pentapetalae</taxon>
        <taxon>rosids</taxon>
        <taxon>malvids</taxon>
        <taxon>Brassicales</taxon>
        <taxon>Brassicaceae</taxon>
        <taxon>Arabideae</taxon>
        <taxon>Arabis</taxon>
    </lineage>
</organism>
<keyword evidence="3" id="KW-1185">Reference proteome</keyword>
<dbReference type="EMBL" id="CABITT030000001">
    <property type="protein sequence ID" value="VVA89929.1"/>
    <property type="molecule type" value="Genomic_DNA"/>
</dbReference>
<dbReference type="AlphaFoldDB" id="A0A565ALP7"/>
<gene>
    <name evidence="2" type="ORF">ANE_LOCUS374</name>
</gene>
<feature type="region of interest" description="Disordered" evidence="1">
    <location>
        <begin position="1"/>
        <end position="74"/>
    </location>
</feature>
<evidence type="ECO:0000256" key="1">
    <source>
        <dbReference type="SAM" id="MobiDB-lite"/>
    </source>
</evidence>
<accession>A0A565ALP7</accession>
<name>A0A565ALP7_9BRAS</name>
<protein>
    <submittedName>
        <fullName evidence="2">Uncharacterized protein</fullName>
    </submittedName>
</protein>
<dbReference type="OrthoDB" id="673645at2759"/>
<dbReference type="PANTHER" id="PTHR33912">
    <property type="entry name" value="OS01G0939400 PROTEIN"/>
    <property type="match status" value="1"/>
</dbReference>
<dbReference type="Proteomes" id="UP000489600">
    <property type="component" value="Unassembled WGS sequence"/>
</dbReference>
<evidence type="ECO:0000313" key="3">
    <source>
        <dbReference type="Proteomes" id="UP000489600"/>
    </source>
</evidence>
<evidence type="ECO:0000313" key="2">
    <source>
        <dbReference type="EMBL" id="VVA89929.1"/>
    </source>
</evidence>